<feature type="domain" description="NAD-dependent epimerase/dehydratase" evidence="1">
    <location>
        <begin position="3"/>
        <end position="227"/>
    </location>
</feature>
<evidence type="ECO:0000313" key="2">
    <source>
        <dbReference type="EMBL" id="MFC5828657.1"/>
    </source>
</evidence>
<gene>
    <name evidence="2" type="ORF">ACFPZ3_32720</name>
</gene>
<dbReference type="Gene3D" id="3.40.50.720">
    <property type="entry name" value="NAD(P)-binding Rossmann-like Domain"/>
    <property type="match status" value="1"/>
</dbReference>
<dbReference type="PANTHER" id="PTHR48079:SF6">
    <property type="entry name" value="NAD(P)-BINDING DOMAIN-CONTAINING PROTEIN-RELATED"/>
    <property type="match status" value="1"/>
</dbReference>
<reference evidence="3" key="1">
    <citation type="journal article" date="2019" name="Int. J. Syst. Evol. Microbiol.">
        <title>The Global Catalogue of Microorganisms (GCM) 10K type strain sequencing project: providing services to taxonomists for standard genome sequencing and annotation.</title>
        <authorList>
            <consortium name="The Broad Institute Genomics Platform"/>
            <consortium name="The Broad Institute Genome Sequencing Center for Infectious Disease"/>
            <person name="Wu L."/>
            <person name="Ma J."/>
        </authorList>
    </citation>
    <scope>NUCLEOTIDE SEQUENCE [LARGE SCALE GENOMIC DNA]</scope>
    <source>
        <strain evidence="3">CCUG 53903</strain>
    </source>
</reference>
<name>A0ABW1CU48_9ACTN</name>
<dbReference type="InterPro" id="IPR036291">
    <property type="entry name" value="NAD(P)-bd_dom_sf"/>
</dbReference>
<comment type="caution">
    <text evidence="2">The sequence shown here is derived from an EMBL/GenBank/DDBJ whole genome shotgun (WGS) entry which is preliminary data.</text>
</comment>
<dbReference type="InterPro" id="IPR051783">
    <property type="entry name" value="NAD(P)-dependent_oxidoreduct"/>
</dbReference>
<dbReference type="EMBL" id="JBHSPA010000039">
    <property type="protein sequence ID" value="MFC5828657.1"/>
    <property type="molecule type" value="Genomic_DNA"/>
</dbReference>
<dbReference type="Pfam" id="PF01370">
    <property type="entry name" value="Epimerase"/>
    <property type="match status" value="1"/>
</dbReference>
<dbReference type="InterPro" id="IPR001509">
    <property type="entry name" value="Epimerase_deHydtase"/>
</dbReference>
<keyword evidence="3" id="KW-1185">Reference proteome</keyword>
<sequence>MRVLIAGATGAIGRPLVAALRTAGHEVLAITRKVGVSVPDARSVVADVLDRQGLLRAVKGIAADVVIHELTALRKPPMRFRDMEPTNTLRITGTKHLLEAARAVGARRFLTQSMVPGYGYVDHGSRPLTEQDPFGEPRGSKVDPTVAAMLSTEQQVFSAEGIEGIVLRYGAFYGLSGSEGVIEMLRAGKLPIPSGGSGTMSWIHLADAATATVAAMEKGAPEQAYNIVDDEPATWGEMFAEHARVAGARPPRRLPGWVIRLAAPYFATLMIDTSLRVSNVKAKAELGWTPAYATYREGVASLRA</sequence>
<dbReference type="SUPFAM" id="SSF51735">
    <property type="entry name" value="NAD(P)-binding Rossmann-fold domains"/>
    <property type="match status" value="1"/>
</dbReference>
<evidence type="ECO:0000259" key="1">
    <source>
        <dbReference type="Pfam" id="PF01370"/>
    </source>
</evidence>
<evidence type="ECO:0000313" key="3">
    <source>
        <dbReference type="Proteomes" id="UP001596058"/>
    </source>
</evidence>
<accession>A0ABW1CU48</accession>
<dbReference type="Proteomes" id="UP001596058">
    <property type="component" value="Unassembled WGS sequence"/>
</dbReference>
<protein>
    <submittedName>
        <fullName evidence="2">NAD-dependent epimerase/dehydratase family protein</fullName>
    </submittedName>
</protein>
<dbReference type="RefSeq" id="WP_379518161.1">
    <property type="nucleotide sequence ID" value="NZ_JBHSPA010000039.1"/>
</dbReference>
<proteinExistence type="predicted"/>
<organism evidence="2 3">
    <name type="scientific">Nonomuraea insulae</name>
    <dbReference type="NCBI Taxonomy" id="1616787"/>
    <lineage>
        <taxon>Bacteria</taxon>
        <taxon>Bacillati</taxon>
        <taxon>Actinomycetota</taxon>
        <taxon>Actinomycetes</taxon>
        <taxon>Streptosporangiales</taxon>
        <taxon>Streptosporangiaceae</taxon>
        <taxon>Nonomuraea</taxon>
    </lineage>
</organism>
<dbReference type="PANTHER" id="PTHR48079">
    <property type="entry name" value="PROTEIN YEEZ"/>
    <property type="match status" value="1"/>
</dbReference>